<evidence type="ECO:0000313" key="2">
    <source>
        <dbReference type="Proteomes" id="UP001234178"/>
    </source>
</evidence>
<protein>
    <submittedName>
        <fullName evidence="1">Uncharacterized protein</fullName>
    </submittedName>
</protein>
<sequence>MLKAFYYCIRHSCLRTRRTFSSFYRFRIEELADEAIKPDDDESTDERIVSHRDLPIRKEGKKTYQNLHLRRFKTSHISIPIRML</sequence>
<gene>
    <name evidence="1" type="ORF">OUZ56_023899</name>
</gene>
<comment type="caution">
    <text evidence="1">The sequence shown here is derived from an EMBL/GenBank/DDBJ whole genome shotgun (WGS) entry which is preliminary data.</text>
</comment>
<name>A0ABR0AZS1_9CRUS</name>
<reference evidence="1 2" key="1">
    <citation type="journal article" date="2023" name="Nucleic Acids Res.">
        <title>The hologenome of Daphnia magna reveals possible DNA methylation and microbiome-mediated evolution of the host genome.</title>
        <authorList>
            <person name="Chaturvedi A."/>
            <person name="Li X."/>
            <person name="Dhandapani V."/>
            <person name="Marshall H."/>
            <person name="Kissane S."/>
            <person name="Cuenca-Cambronero M."/>
            <person name="Asole G."/>
            <person name="Calvet F."/>
            <person name="Ruiz-Romero M."/>
            <person name="Marangio P."/>
            <person name="Guigo R."/>
            <person name="Rago D."/>
            <person name="Mirbahai L."/>
            <person name="Eastwood N."/>
            <person name="Colbourne J.K."/>
            <person name="Zhou J."/>
            <person name="Mallon E."/>
            <person name="Orsini L."/>
        </authorList>
    </citation>
    <scope>NUCLEOTIDE SEQUENCE [LARGE SCALE GENOMIC DNA]</scope>
    <source>
        <strain evidence="1">LRV0_1</strain>
    </source>
</reference>
<organism evidence="1 2">
    <name type="scientific">Daphnia magna</name>
    <dbReference type="NCBI Taxonomy" id="35525"/>
    <lineage>
        <taxon>Eukaryota</taxon>
        <taxon>Metazoa</taxon>
        <taxon>Ecdysozoa</taxon>
        <taxon>Arthropoda</taxon>
        <taxon>Crustacea</taxon>
        <taxon>Branchiopoda</taxon>
        <taxon>Diplostraca</taxon>
        <taxon>Cladocera</taxon>
        <taxon>Anomopoda</taxon>
        <taxon>Daphniidae</taxon>
        <taxon>Daphnia</taxon>
    </lineage>
</organism>
<dbReference type="EMBL" id="JAOYFB010000039">
    <property type="protein sequence ID" value="KAK4030626.1"/>
    <property type="molecule type" value="Genomic_DNA"/>
</dbReference>
<proteinExistence type="predicted"/>
<evidence type="ECO:0000313" key="1">
    <source>
        <dbReference type="EMBL" id="KAK4030626.1"/>
    </source>
</evidence>
<accession>A0ABR0AZS1</accession>
<dbReference type="Proteomes" id="UP001234178">
    <property type="component" value="Unassembled WGS sequence"/>
</dbReference>
<keyword evidence="2" id="KW-1185">Reference proteome</keyword>